<dbReference type="InterPro" id="IPR035992">
    <property type="entry name" value="Ricin_B-like_lectins"/>
</dbReference>
<keyword evidence="1" id="KW-0175">Coiled coil</keyword>
<name>A0A9P5E0Y8_9HYPO</name>
<sequence>MPVPTQHPTKATMPNCHSSRISSHDLEFKNDNTSRKALISKRDQAENLAAAEAAKQSETERIQKELQELHELRISFAELKSELKNKTEKVESLNYEAARTQDEIKRLEALSNSLSQESQKNKQELKALQDEIERNRLPVMNNLPLGFHEEGFVLLNCQNRLALDFAADNGTRCHGWPFDHRNWSQHVKFNKVNIKDPKSAWTINCKGKYLEFTHPNDHARLSSRNTSSQNQEWYIGNLPNRPGRYTIWNVEHKCYLTLKDNSDKPGCYFIAVSQDKSSSTQNFIPITVVPFYP</sequence>
<evidence type="ECO:0000256" key="1">
    <source>
        <dbReference type="SAM" id="Coils"/>
    </source>
</evidence>
<accession>A0A9P5E0Y8</accession>
<comment type="caution">
    <text evidence="3">The sequence shown here is derived from an EMBL/GenBank/DDBJ whole genome shotgun (WGS) entry which is preliminary data.</text>
</comment>
<feature type="region of interest" description="Disordered" evidence="2">
    <location>
        <begin position="1"/>
        <end position="29"/>
    </location>
</feature>
<evidence type="ECO:0000256" key="2">
    <source>
        <dbReference type="SAM" id="MobiDB-lite"/>
    </source>
</evidence>
<gene>
    <name evidence="3" type="ORF">FBEOM_4510</name>
</gene>
<reference evidence="3" key="1">
    <citation type="journal article" date="2017" name="Mycologia">
        <title>Fusarium algeriense, sp. nov., a novel toxigenic crown rot pathogen of durum wheat from Algeria is nested in the Fusarium burgessii species complex.</title>
        <authorList>
            <person name="Laraba I."/>
            <person name="Keddad A."/>
            <person name="Boureghda H."/>
            <person name="Abdallah N."/>
            <person name="Vaughan M.M."/>
            <person name="Proctor R.H."/>
            <person name="Busman M."/>
            <person name="O'Donnell K."/>
        </authorList>
    </citation>
    <scope>NUCLEOTIDE SEQUENCE</scope>
    <source>
        <strain evidence="3">NRRL 25174</strain>
    </source>
</reference>
<evidence type="ECO:0000313" key="4">
    <source>
        <dbReference type="Proteomes" id="UP000730481"/>
    </source>
</evidence>
<dbReference type="SUPFAM" id="SSF50370">
    <property type="entry name" value="Ricin B-like lectins"/>
    <property type="match status" value="1"/>
</dbReference>
<keyword evidence="4" id="KW-1185">Reference proteome</keyword>
<dbReference type="EMBL" id="PVQB02000188">
    <property type="protein sequence ID" value="KAF4341608.1"/>
    <property type="molecule type" value="Genomic_DNA"/>
</dbReference>
<evidence type="ECO:0000313" key="3">
    <source>
        <dbReference type="EMBL" id="KAF4341608.1"/>
    </source>
</evidence>
<reference evidence="3" key="2">
    <citation type="submission" date="2020-02" db="EMBL/GenBank/DDBJ databases">
        <title>Identification and distribution of gene clusters putatively required for synthesis of sphingolipid metabolism inhibitors in phylogenetically diverse species of the filamentous fungus Fusarium.</title>
        <authorList>
            <person name="Kim H.-S."/>
            <person name="Busman M."/>
            <person name="Brown D.W."/>
            <person name="Divon H."/>
            <person name="Uhlig S."/>
            <person name="Proctor R.H."/>
        </authorList>
    </citation>
    <scope>NUCLEOTIDE SEQUENCE</scope>
    <source>
        <strain evidence="3">NRRL 25174</strain>
    </source>
</reference>
<organism evidence="3 4">
    <name type="scientific">Fusarium beomiforme</name>
    <dbReference type="NCBI Taxonomy" id="44412"/>
    <lineage>
        <taxon>Eukaryota</taxon>
        <taxon>Fungi</taxon>
        <taxon>Dikarya</taxon>
        <taxon>Ascomycota</taxon>
        <taxon>Pezizomycotina</taxon>
        <taxon>Sordariomycetes</taxon>
        <taxon>Hypocreomycetidae</taxon>
        <taxon>Hypocreales</taxon>
        <taxon>Nectriaceae</taxon>
        <taxon>Fusarium</taxon>
        <taxon>Fusarium burgessii species complex</taxon>
    </lineage>
</organism>
<dbReference type="Proteomes" id="UP000730481">
    <property type="component" value="Unassembled WGS sequence"/>
</dbReference>
<dbReference type="OrthoDB" id="5094810at2759"/>
<dbReference type="Gene3D" id="2.80.10.50">
    <property type="match status" value="1"/>
</dbReference>
<dbReference type="AlphaFoldDB" id="A0A9P5E0Y8"/>
<proteinExistence type="predicted"/>
<protein>
    <submittedName>
        <fullName evidence="3">Uncharacterized protein</fullName>
    </submittedName>
</protein>
<feature type="coiled-coil region" evidence="1">
    <location>
        <begin position="41"/>
        <end position="135"/>
    </location>
</feature>